<dbReference type="InterPro" id="IPR014729">
    <property type="entry name" value="Rossmann-like_a/b/a_fold"/>
</dbReference>
<reference evidence="3 4" key="1">
    <citation type="submission" date="2019-03" db="EMBL/GenBank/DDBJ databases">
        <title>Genomic Encyclopedia of Archaeal and Bacterial Type Strains, Phase II (KMG-II): from individual species to whole genera.</title>
        <authorList>
            <person name="Goeker M."/>
        </authorList>
    </citation>
    <scope>NUCLEOTIDE SEQUENCE [LARGE SCALE GENOMIC DNA]</scope>
    <source>
        <strain evidence="3 4">RL-C</strain>
    </source>
</reference>
<sequence length="329" mass="36455">MFYKLLTDGRGQLANDQFDSLHFFLYLPVTAKITLEYMTKKGLKIVVLAKQVPDTRNVGKDAMKADGTVNRAALPAIFNPEDLNALEQALRLKDRYPGTTVTILTMGPGRAADIIREGMYRGADCGVLLTDRKFAGSDTLATSYALSQAVKKIQPDLVIAGRQAIDGDTAQVGPQVAEKLGWPQVTYAESILSFENEEMTIKRRLEHGIEVVAGKLPMVITVTASAPEARPRNAKHLMKFKHARTVTELQEQTSDYYMELQSREYLRIPEWGVADVDADVEQLGLSGSPTKVKKIDNVVFAAKEAKRLSSEDTDIEWLIKELMANHTIG</sequence>
<proteinExistence type="predicted"/>
<dbReference type="EMBL" id="SLWB01000006">
    <property type="protein sequence ID" value="TCN68594.1"/>
    <property type="molecule type" value="Genomic_DNA"/>
</dbReference>
<keyword evidence="1" id="KW-0249">Electron transport</keyword>
<feature type="domain" description="Electron transfer flavoprotein alpha/beta-subunit N-terminal" evidence="2">
    <location>
        <begin position="66"/>
        <end position="253"/>
    </location>
</feature>
<dbReference type="SMART" id="SM00893">
    <property type="entry name" value="ETF"/>
    <property type="match status" value="1"/>
</dbReference>
<accession>A0A4R2EPT5</accession>
<dbReference type="Pfam" id="PF01012">
    <property type="entry name" value="ETF"/>
    <property type="match status" value="1"/>
</dbReference>
<dbReference type="Gene3D" id="3.40.50.620">
    <property type="entry name" value="HUPs"/>
    <property type="match status" value="1"/>
</dbReference>
<evidence type="ECO:0000313" key="4">
    <source>
        <dbReference type="Proteomes" id="UP000294830"/>
    </source>
</evidence>
<gene>
    <name evidence="3" type="ORF">CLV25_106176</name>
</gene>
<dbReference type="SUPFAM" id="SSF52402">
    <property type="entry name" value="Adenine nucleotide alpha hydrolases-like"/>
    <property type="match status" value="1"/>
</dbReference>
<dbReference type="Proteomes" id="UP000294830">
    <property type="component" value="Unassembled WGS sequence"/>
</dbReference>
<dbReference type="CDD" id="cd01714">
    <property type="entry name" value="ETF_beta"/>
    <property type="match status" value="1"/>
</dbReference>
<dbReference type="InterPro" id="IPR012255">
    <property type="entry name" value="ETF_b"/>
</dbReference>
<evidence type="ECO:0000256" key="1">
    <source>
        <dbReference type="ARBA" id="ARBA00022982"/>
    </source>
</evidence>
<dbReference type="GO" id="GO:0009055">
    <property type="term" value="F:electron transfer activity"/>
    <property type="evidence" value="ECO:0007669"/>
    <property type="project" value="InterPro"/>
</dbReference>
<dbReference type="InterPro" id="IPR014730">
    <property type="entry name" value="ETF_a/b_N"/>
</dbReference>
<dbReference type="InterPro" id="IPR033948">
    <property type="entry name" value="ETF_beta_N"/>
</dbReference>
<dbReference type="AlphaFoldDB" id="A0A4R2EPT5"/>
<dbReference type="PANTHER" id="PTHR21294:SF17">
    <property type="entry name" value="PROTEIN FIXA"/>
    <property type="match status" value="1"/>
</dbReference>
<name>A0A4R2EPT5_9BACT</name>
<evidence type="ECO:0000259" key="2">
    <source>
        <dbReference type="SMART" id="SM00893"/>
    </source>
</evidence>
<keyword evidence="1" id="KW-0813">Transport</keyword>
<evidence type="ECO:0000313" key="3">
    <source>
        <dbReference type="EMBL" id="TCN68594.1"/>
    </source>
</evidence>
<dbReference type="PANTHER" id="PTHR21294">
    <property type="entry name" value="ELECTRON TRANSFER FLAVOPROTEIN BETA-SUBUNIT"/>
    <property type="match status" value="1"/>
</dbReference>
<keyword evidence="4" id="KW-1185">Reference proteome</keyword>
<organism evidence="3 4">
    <name type="scientific">Acetobacteroides hydrogenigenes</name>
    <dbReference type="NCBI Taxonomy" id="979970"/>
    <lineage>
        <taxon>Bacteria</taxon>
        <taxon>Pseudomonadati</taxon>
        <taxon>Bacteroidota</taxon>
        <taxon>Bacteroidia</taxon>
        <taxon>Bacteroidales</taxon>
        <taxon>Rikenellaceae</taxon>
        <taxon>Acetobacteroides</taxon>
    </lineage>
</organism>
<comment type="caution">
    <text evidence="3">The sequence shown here is derived from an EMBL/GenBank/DDBJ whole genome shotgun (WGS) entry which is preliminary data.</text>
</comment>
<protein>
    <submittedName>
        <fullName evidence="3">Electron transfer flavoprotein beta subunit</fullName>
    </submittedName>
</protein>